<gene>
    <name evidence="2" type="ORF">KME07_07800</name>
</gene>
<keyword evidence="2" id="KW-0378">Hydrolase</keyword>
<dbReference type="AlphaFoldDB" id="A0A951U446"/>
<proteinExistence type="predicted"/>
<reference evidence="2" key="1">
    <citation type="submission" date="2021-05" db="EMBL/GenBank/DDBJ databases">
        <authorList>
            <person name="Pietrasiak N."/>
            <person name="Ward R."/>
            <person name="Stajich J.E."/>
            <person name="Kurbessoian T."/>
        </authorList>
    </citation>
    <scope>NUCLEOTIDE SEQUENCE</scope>
    <source>
        <strain evidence="2">GSE-TBD4-15B</strain>
    </source>
</reference>
<name>A0A951U446_9CYAN</name>
<accession>A0A951U446</accession>
<evidence type="ECO:0000259" key="1">
    <source>
        <dbReference type="Pfam" id="PF05685"/>
    </source>
</evidence>
<sequence length="211" mass="24147">MTQALEQRIYTPDEYLELELASATRSEYRNGAIIPMTGGTPDHNELAINLAALIKSALRGRPYRIFGADQRLWIPNRNLYTYPDVMIVEKPLQLQTGRTDTVTNPYFIAEVLSKSTQDYDHGDKFSAYRTIDSFREYLLIDQYSIHVEHYVKTAANQWLLSEYDDPNVTLSLSAFEAQIEITALYENIDIDAGLFHSNCETDMVVRPSLKP</sequence>
<dbReference type="CDD" id="cd06260">
    <property type="entry name" value="DUF820-like"/>
    <property type="match status" value="1"/>
</dbReference>
<dbReference type="InterPro" id="IPR008538">
    <property type="entry name" value="Uma2"/>
</dbReference>
<dbReference type="EMBL" id="JAHHHV010000038">
    <property type="protein sequence ID" value="MBW4465328.1"/>
    <property type="molecule type" value="Genomic_DNA"/>
</dbReference>
<dbReference type="GO" id="GO:0004519">
    <property type="term" value="F:endonuclease activity"/>
    <property type="evidence" value="ECO:0007669"/>
    <property type="project" value="UniProtKB-KW"/>
</dbReference>
<reference evidence="2" key="2">
    <citation type="journal article" date="2022" name="Microbiol. Resour. Announc.">
        <title>Metagenome Sequencing to Explore Phylogenomics of Terrestrial Cyanobacteria.</title>
        <authorList>
            <person name="Ward R.D."/>
            <person name="Stajich J.E."/>
            <person name="Johansen J.R."/>
            <person name="Huntemann M."/>
            <person name="Clum A."/>
            <person name="Foster B."/>
            <person name="Foster B."/>
            <person name="Roux S."/>
            <person name="Palaniappan K."/>
            <person name="Varghese N."/>
            <person name="Mukherjee S."/>
            <person name="Reddy T.B.K."/>
            <person name="Daum C."/>
            <person name="Copeland A."/>
            <person name="Chen I.A."/>
            <person name="Ivanova N.N."/>
            <person name="Kyrpides N.C."/>
            <person name="Shapiro N."/>
            <person name="Eloe-Fadrosh E.A."/>
            <person name="Pietrasiak N."/>
        </authorList>
    </citation>
    <scope>NUCLEOTIDE SEQUENCE</scope>
    <source>
        <strain evidence="2">GSE-TBD4-15B</strain>
    </source>
</reference>
<dbReference type="PANTHER" id="PTHR36558">
    <property type="entry name" value="GLR1098 PROTEIN"/>
    <property type="match status" value="1"/>
</dbReference>
<organism evidence="2 3">
    <name type="scientific">Pegethrix bostrychoides GSE-TBD4-15B</name>
    <dbReference type="NCBI Taxonomy" id="2839662"/>
    <lineage>
        <taxon>Bacteria</taxon>
        <taxon>Bacillati</taxon>
        <taxon>Cyanobacteriota</taxon>
        <taxon>Cyanophyceae</taxon>
        <taxon>Oculatellales</taxon>
        <taxon>Oculatellaceae</taxon>
        <taxon>Pegethrix</taxon>
    </lineage>
</organism>
<keyword evidence="2" id="KW-0255">Endonuclease</keyword>
<evidence type="ECO:0000313" key="2">
    <source>
        <dbReference type="EMBL" id="MBW4465328.1"/>
    </source>
</evidence>
<dbReference type="Gene3D" id="3.90.1570.10">
    <property type="entry name" value="tt1808, chain A"/>
    <property type="match status" value="1"/>
</dbReference>
<keyword evidence="2" id="KW-0540">Nuclease</keyword>
<dbReference type="Proteomes" id="UP000707356">
    <property type="component" value="Unassembled WGS sequence"/>
</dbReference>
<dbReference type="PANTHER" id="PTHR36558:SF1">
    <property type="entry name" value="RESTRICTION ENDONUCLEASE DOMAIN-CONTAINING PROTEIN-RELATED"/>
    <property type="match status" value="1"/>
</dbReference>
<dbReference type="InterPro" id="IPR012296">
    <property type="entry name" value="Nuclease_put_TT1808"/>
</dbReference>
<comment type="caution">
    <text evidence="2">The sequence shown here is derived from an EMBL/GenBank/DDBJ whole genome shotgun (WGS) entry which is preliminary data.</text>
</comment>
<dbReference type="SUPFAM" id="SSF52980">
    <property type="entry name" value="Restriction endonuclease-like"/>
    <property type="match status" value="1"/>
</dbReference>
<protein>
    <submittedName>
        <fullName evidence="2">Uma2 family endonuclease</fullName>
    </submittedName>
</protein>
<dbReference type="InterPro" id="IPR011335">
    <property type="entry name" value="Restrct_endonuc-II-like"/>
</dbReference>
<dbReference type="Pfam" id="PF05685">
    <property type="entry name" value="Uma2"/>
    <property type="match status" value="1"/>
</dbReference>
<evidence type="ECO:0000313" key="3">
    <source>
        <dbReference type="Proteomes" id="UP000707356"/>
    </source>
</evidence>
<feature type="domain" description="Putative restriction endonuclease" evidence="1">
    <location>
        <begin position="13"/>
        <end position="182"/>
    </location>
</feature>